<organism evidence="2 3">
    <name type="scientific">Protofrankia coriariae</name>
    <dbReference type="NCBI Taxonomy" id="1562887"/>
    <lineage>
        <taxon>Bacteria</taxon>
        <taxon>Bacillati</taxon>
        <taxon>Actinomycetota</taxon>
        <taxon>Actinomycetes</taxon>
        <taxon>Frankiales</taxon>
        <taxon>Frankiaceae</taxon>
        <taxon>Protofrankia</taxon>
    </lineage>
</organism>
<reference evidence="2 3" key="1">
    <citation type="submission" date="2014-12" db="EMBL/GenBank/DDBJ databases">
        <title>Frankia sp. BMG5.1 draft genome.</title>
        <authorList>
            <person name="Gtari M."/>
            <person name="Ghodhbane-Gtari F."/>
            <person name="Nouioui I."/>
            <person name="Ktari A."/>
            <person name="Hezbri K."/>
            <person name="Mimouni W."/>
            <person name="Sbissi I."/>
            <person name="Ayari A."/>
            <person name="Yamanaka T."/>
            <person name="Normand P."/>
            <person name="Tisa L.S."/>
            <person name="Boudabous A."/>
        </authorList>
    </citation>
    <scope>NUCLEOTIDE SEQUENCE [LARGE SCALE GENOMIC DNA]</scope>
    <source>
        <strain evidence="2 3">BMG5.1</strain>
    </source>
</reference>
<dbReference type="Proteomes" id="UP000035425">
    <property type="component" value="Unassembled WGS sequence"/>
</dbReference>
<dbReference type="RefSeq" id="WP_047221727.1">
    <property type="nucleotide sequence ID" value="NZ_JWIO01000004.1"/>
</dbReference>
<dbReference type="SUPFAM" id="SSF52009">
    <property type="entry name" value="Phosphohistidine domain"/>
    <property type="match status" value="1"/>
</dbReference>
<evidence type="ECO:0000313" key="2">
    <source>
        <dbReference type="EMBL" id="KLL12434.1"/>
    </source>
</evidence>
<sequence>MRGMVVARAIVTELAGSTSHAAVVSQERDRLCVVGCEAGFLADLVGREVIVDGGAGSYTRVALRLSPRGPAVIPT</sequence>
<dbReference type="InterPro" id="IPR008279">
    <property type="entry name" value="PEP-util_enz_mobile_dom"/>
</dbReference>
<evidence type="ECO:0000313" key="3">
    <source>
        <dbReference type="Proteomes" id="UP000035425"/>
    </source>
</evidence>
<dbReference type="InterPro" id="IPR036637">
    <property type="entry name" value="Phosphohistidine_dom_sf"/>
</dbReference>
<dbReference type="EMBL" id="JWIO01000004">
    <property type="protein sequence ID" value="KLL12434.1"/>
    <property type="molecule type" value="Genomic_DNA"/>
</dbReference>
<gene>
    <name evidence="2" type="ORF">FrCorBMG51_03770</name>
</gene>
<feature type="domain" description="PEP-utilising enzyme mobile" evidence="1">
    <location>
        <begin position="3"/>
        <end position="56"/>
    </location>
</feature>
<dbReference type="Pfam" id="PF00391">
    <property type="entry name" value="PEP-utilizers"/>
    <property type="match status" value="1"/>
</dbReference>
<name>A0ABR5F6S9_9ACTN</name>
<dbReference type="Gene3D" id="3.50.30.10">
    <property type="entry name" value="Phosphohistidine domain"/>
    <property type="match status" value="1"/>
</dbReference>
<comment type="caution">
    <text evidence="2">The sequence shown here is derived from an EMBL/GenBank/DDBJ whole genome shotgun (WGS) entry which is preliminary data.</text>
</comment>
<protein>
    <recommendedName>
        <fullName evidence="1">PEP-utilising enzyme mobile domain-containing protein</fullName>
    </recommendedName>
</protein>
<proteinExistence type="predicted"/>
<evidence type="ECO:0000259" key="1">
    <source>
        <dbReference type="Pfam" id="PF00391"/>
    </source>
</evidence>
<keyword evidence="3" id="KW-1185">Reference proteome</keyword>
<accession>A0ABR5F6S9</accession>